<feature type="non-terminal residue" evidence="3">
    <location>
        <position position="441"/>
    </location>
</feature>
<gene>
    <name evidence="3" type="ORF">ETD86_47940</name>
</gene>
<protein>
    <submittedName>
        <fullName evidence="3">Uncharacterized protein</fullName>
    </submittedName>
</protein>
<keyword evidence="4" id="KW-1185">Reference proteome</keyword>
<comment type="caution">
    <text evidence="3">The sequence shown here is derived from an EMBL/GenBank/DDBJ whole genome shotgun (WGS) entry which is preliminary data.</text>
</comment>
<feature type="region of interest" description="Disordered" evidence="1">
    <location>
        <begin position="365"/>
        <end position="441"/>
    </location>
</feature>
<evidence type="ECO:0000256" key="1">
    <source>
        <dbReference type="SAM" id="MobiDB-lite"/>
    </source>
</evidence>
<feature type="compositionally biased region" description="Low complexity" evidence="1">
    <location>
        <begin position="365"/>
        <end position="394"/>
    </location>
</feature>
<evidence type="ECO:0000256" key="2">
    <source>
        <dbReference type="SAM" id="Phobius"/>
    </source>
</evidence>
<accession>A0A5S4EXS4</accession>
<proteinExistence type="predicted"/>
<organism evidence="3 4">
    <name type="scientific">Nonomuraea turkmeniaca</name>
    <dbReference type="NCBI Taxonomy" id="103838"/>
    <lineage>
        <taxon>Bacteria</taxon>
        <taxon>Bacillati</taxon>
        <taxon>Actinomycetota</taxon>
        <taxon>Actinomycetes</taxon>
        <taxon>Streptosporangiales</taxon>
        <taxon>Streptosporangiaceae</taxon>
        <taxon>Nonomuraea</taxon>
    </lineage>
</organism>
<feature type="transmembrane region" description="Helical" evidence="2">
    <location>
        <begin position="116"/>
        <end position="135"/>
    </location>
</feature>
<dbReference type="EMBL" id="VCKY01000295">
    <property type="protein sequence ID" value="TMR08419.1"/>
    <property type="molecule type" value="Genomic_DNA"/>
</dbReference>
<keyword evidence="2" id="KW-0812">Transmembrane</keyword>
<evidence type="ECO:0000313" key="3">
    <source>
        <dbReference type="EMBL" id="TMR08419.1"/>
    </source>
</evidence>
<dbReference type="Proteomes" id="UP000309128">
    <property type="component" value="Unassembled WGS sequence"/>
</dbReference>
<name>A0A5S4EXS4_9ACTN</name>
<keyword evidence="2" id="KW-1133">Transmembrane helix</keyword>
<dbReference type="AlphaFoldDB" id="A0A5S4EXS4"/>
<reference evidence="3 4" key="1">
    <citation type="submission" date="2019-05" db="EMBL/GenBank/DDBJ databases">
        <title>Draft genome sequence of Nonomuraea turkmeniaca DSM 43926.</title>
        <authorList>
            <person name="Saricaoglu S."/>
            <person name="Isik K."/>
        </authorList>
    </citation>
    <scope>NUCLEOTIDE SEQUENCE [LARGE SCALE GENOMIC DNA]</scope>
    <source>
        <strain evidence="3 4">DSM 43926</strain>
    </source>
</reference>
<evidence type="ECO:0000313" key="4">
    <source>
        <dbReference type="Proteomes" id="UP000309128"/>
    </source>
</evidence>
<sequence length="441" mass="45598">MEPAWQTEALPAWVVNWLIPMLTAGEPWPQASESGLWQVRLAFEDATGVLLSSLEPTAFSILEISAGLESPAKPAAFARTRELFDERTGVVAKAGEAALYAQQMDHMARQTQYSKLSINVAFWVSLVAALIAVLAVSAGPLARLLVGAVARSGNARMLLILEWLAMLAGRPYATSALSRFPGLAGGSAGEGLAARWLAMELPEEIAEEGIGDAYAQYQQIKMGTLDAWDWDKTKTVALGVTVGVVVGLSLARDVSRLTNSIPGIGRLNARAGDAPGMVNAFLRYPGRVLNTGLNNVAASPAGSVVANGVVYGQWVPPTSGSLLGAFMGGAGRTNTISPFSVDVANAVFSPASTLAGVFNDALATGQPGTAQTQPGTGAATPASPATPANPTSAALDLANPAQAQAPIRWDGTSTPADPVSPTTPKPRPPAALDQPSNTPQT</sequence>
<keyword evidence="2" id="KW-0472">Membrane</keyword>